<dbReference type="InterPro" id="IPR000462">
    <property type="entry name" value="CDP-OH_P_trans"/>
</dbReference>
<evidence type="ECO:0000256" key="1">
    <source>
        <dbReference type="SAM" id="Phobius"/>
    </source>
</evidence>
<organism evidence="2 3">
    <name type="scientific">Hymenobacter negativus</name>
    <dbReference type="NCBI Taxonomy" id="2795026"/>
    <lineage>
        <taxon>Bacteria</taxon>
        <taxon>Pseudomonadati</taxon>
        <taxon>Bacteroidota</taxon>
        <taxon>Cytophagia</taxon>
        <taxon>Cytophagales</taxon>
        <taxon>Hymenobacteraceae</taxon>
        <taxon>Hymenobacter</taxon>
    </lineage>
</organism>
<dbReference type="RefSeq" id="WP_208177336.1">
    <property type="nucleotide sequence ID" value="NZ_JAGETZ010000012.1"/>
</dbReference>
<dbReference type="Proteomes" id="UP000664369">
    <property type="component" value="Unassembled WGS sequence"/>
</dbReference>
<protein>
    <submittedName>
        <fullName evidence="2">CDP-alcohol phosphatidyltransferase family protein</fullName>
    </submittedName>
</protein>
<feature type="transmembrane region" description="Helical" evidence="1">
    <location>
        <begin position="38"/>
        <end position="59"/>
    </location>
</feature>
<dbReference type="InterPro" id="IPR043130">
    <property type="entry name" value="CDP-OH_PTrfase_TM_dom"/>
</dbReference>
<feature type="transmembrane region" description="Helical" evidence="1">
    <location>
        <begin position="131"/>
        <end position="149"/>
    </location>
</feature>
<comment type="caution">
    <text evidence="2">The sequence shown here is derived from an EMBL/GenBank/DDBJ whole genome shotgun (WGS) entry which is preliminary data.</text>
</comment>
<dbReference type="Pfam" id="PF01066">
    <property type="entry name" value="CDP-OH_P_transf"/>
    <property type="match status" value="1"/>
</dbReference>
<evidence type="ECO:0000313" key="3">
    <source>
        <dbReference type="Proteomes" id="UP000664369"/>
    </source>
</evidence>
<dbReference type="EMBL" id="JAGETZ010000012">
    <property type="protein sequence ID" value="MBO2011643.1"/>
    <property type="molecule type" value="Genomic_DNA"/>
</dbReference>
<accession>A0ABS3QKV7</accession>
<dbReference type="Gene3D" id="1.20.120.1760">
    <property type="match status" value="1"/>
</dbReference>
<keyword evidence="3" id="KW-1185">Reference proteome</keyword>
<name>A0ABS3QKV7_9BACT</name>
<keyword evidence="1" id="KW-1133">Transmembrane helix</keyword>
<reference evidence="2 3" key="1">
    <citation type="submission" date="2021-03" db="EMBL/GenBank/DDBJ databases">
        <authorList>
            <person name="Kim M.K."/>
        </authorList>
    </citation>
    <scope>NUCLEOTIDE SEQUENCE [LARGE SCALE GENOMIC DNA]</scope>
    <source>
        <strain evidence="2 3">BT442</strain>
    </source>
</reference>
<keyword evidence="1" id="KW-0812">Transmembrane</keyword>
<feature type="transmembrane region" description="Helical" evidence="1">
    <location>
        <begin position="155"/>
        <end position="178"/>
    </location>
</feature>
<feature type="transmembrane region" description="Helical" evidence="1">
    <location>
        <begin position="80"/>
        <end position="98"/>
    </location>
</feature>
<sequence>MYSPAVAGARHLPFALICSRLVIGLALVLLAWVGVAHFAALAVMLITVGLLTDIFDGIIARQLGVSSEKLRRLDSTVDQFFWAAVVGAAYLACPGFFVRHAAQLLTLLALEGFTYAVCFLRFRKEIATHSWAAKAWVLVSFAALIQLVSTCDSRLLFAASFYLGVLSRLEIVGILLLLRKWTSDVPTCYHALRLRRNKPIKHHKLFNE</sequence>
<proteinExistence type="predicted"/>
<feature type="transmembrane region" description="Helical" evidence="1">
    <location>
        <begin position="12"/>
        <end position="32"/>
    </location>
</feature>
<keyword evidence="1" id="KW-0472">Membrane</keyword>
<gene>
    <name evidence="2" type="ORF">J4E00_21440</name>
</gene>
<evidence type="ECO:0000313" key="2">
    <source>
        <dbReference type="EMBL" id="MBO2011643.1"/>
    </source>
</evidence>